<feature type="transmembrane region" description="Helical" evidence="8">
    <location>
        <begin position="220"/>
        <end position="238"/>
    </location>
</feature>
<evidence type="ECO:0000256" key="4">
    <source>
        <dbReference type="ARBA" id="ARBA00022692"/>
    </source>
</evidence>
<keyword evidence="10" id="KW-1185">Reference proteome</keyword>
<dbReference type="Pfam" id="PF00953">
    <property type="entry name" value="Glycos_transf_4"/>
    <property type="match status" value="1"/>
</dbReference>
<dbReference type="PANTHER" id="PTHR22926">
    <property type="entry name" value="PHOSPHO-N-ACETYLMURAMOYL-PENTAPEPTIDE-TRANSFERASE"/>
    <property type="match status" value="1"/>
</dbReference>
<gene>
    <name evidence="9" type="primary">tagO</name>
    <name evidence="9" type="ORF">CODIS_24000</name>
</gene>
<evidence type="ECO:0000256" key="5">
    <source>
        <dbReference type="ARBA" id="ARBA00022989"/>
    </source>
</evidence>
<dbReference type="GO" id="GO:0009103">
    <property type="term" value="P:lipopolysaccharide biosynthetic process"/>
    <property type="evidence" value="ECO:0007669"/>
    <property type="project" value="TreeGrafter"/>
</dbReference>
<accession>A0A7Z0VL84</accession>
<feature type="transmembrane region" description="Helical" evidence="8">
    <location>
        <begin position="309"/>
        <end position="329"/>
    </location>
</feature>
<dbReference type="Proteomes" id="UP000094769">
    <property type="component" value="Unassembled WGS sequence"/>
</dbReference>
<evidence type="ECO:0000256" key="1">
    <source>
        <dbReference type="ARBA" id="ARBA00004651"/>
    </source>
</evidence>
<evidence type="ECO:0000256" key="3">
    <source>
        <dbReference type="ARBA" id="ARBA00022679"/>
    </source>
</evidence>
<dbReference type="GO" id="GO:0071555">
    <property type="term" value="P:cell wall organization"/>
    <property type="evidence" value="ECO:0007669"/>
    <property type="project" value="TreeGrafter"/>
</dbReference>
<proteinExistence type="predicted"/>
<comment type="caution">
    <text evidence="9">The sequence shown here is derived from an EMBL/GenBank/DDBJ whole genome shotgun (WGS) entry which is preliminary data.</text>
</comment>
<keyword evidence="7" id="KW-0479">Metal-binding</keyword>
<dbReference type="GO" id="GO:0044038">
    <property type="term" value="P:cell wall macromolecule biosynthetic process"/>
    <property type="evidence" value="ECO:0007669"/>
    <property type="project" value="TreeGrafter"/>
</dbReference>
<keyword evidence="3 9" id="KW-0808">Transferase</keyword>
<protein>
    <submittedName>
        <fullName evidence="9">Putative undecaprenyl-phosphate N-acetylglucosaminyl 1-phosphate transferase</fullName>
        <ecNumber evidence="9">2.7.8.33</ecNumber>
    </submittedName>
</protein>
<dbReference type="EC" id="2.7.8.33" evidence="9"/>
<feature type="transmembrane region" description="Helical" evidence="8">
    <location>
        <begin position="166"/>
        <end position="185"/>
    </location>
</feature>
<evidence type="ECO:0000313" key="10">
    <source>
        <dbReference type="Proteomes" id="UP000094769"/>
    </source>
</evidence>
<feature type="transmembrane region" description="Helical" evidence="8">
    <location>
        <begin position="81"/>
        <end position="98"/>
    </location>
</feature>
<dbReference type="PANTHER" id="PTHR22926:SF3">
    <property type="entry name" value="UNDECAPRENYL-PHOSPHATE ALPHA-N-ACETYLGLUCOSAMINYL 1-PHOSPHATE TRANSFERASE"/>
    <property type="match status" value="1"/>
</dbReference>
<dbReference type="GO" id="GO:0046872">
    <property type="term" value="F:metal ion binding"/>
    <property type="evidence" value="ECO:0007669"/>
    <property type="project" value="UniProtKB-KW"/>
</dbReference>
<feature type="transmembrane region" description="Helical" evidence="8">
    <location>
        <begin position="6"/>
        <end position="30"/>
    </location>
</feature>
<feature type="transmembrane region" description="Helical" evidence="8">
    <location>
        <begin position="335"/>
        <end position="355"/>
    </location>
</feature>
<evidence type="ECO:0000256" key="2">
    <source>
        <dbReference type="ARBA" id="ARBA00022475"/>
    </source>
</evidence>
<sequence length="359" mass="39243">MAEWLHSYWMIALSFSLSLGLTGLARSYALRRGLMDRPNNRSSHLVETPRGGGIAFVLIYLALLAGVMISSSSTDDLGHKLHLTLLLGGGLVVVIGYIDDHRHVSAMVRFIVHLIAALVAVKLLQMPAIDLWPGLSLEGWWLDALMVIGLVWLLNLYNFMDGIDGIASLQGITVLCGAALVLVLNHAGSEATAWLLILAACIAGFLVWNWPPAKIFMGDAGSGFIGYALGVFALYTANAYPISLWSWLILLGLFVVDATWTLGVRMANGEKWYRPHAKHAYQHLARQRQSLCINRGLPAEHSRSLAHRWVILQGLLINLVWLLPLAWLAAVFPGYGLLLTLIAFVPLVILVRSLGAGFG</sequence>
<dbReference type="CDD" id="cd06854">
    <property type="entry name" value="GT_WbpL_WbcO_like"/>
    <property type="match status" value="1"/>
</dbReference>
<reference evidence="9 10" key="1">
    <citation type="submission" date="2016-06" db="EMBL/GenBank/DDBJ databases">
        <title>Genome sequence of endosymbiont of Candidatus Endolucinida thiodiazotropha.</title>
        <authorList>
            <person name="Poehlein A."/>
            <person name="Koenig S."/>
            <person name="Heiden S.E."/>
            <person name="Thuermer A."/>
            <person name="Voget S."/>
            <person name="Daniel R."/>
            <person name="Markert S."/>
            <person name="Gros O."/>
            <person name="Schweder T."/>
        </authorList>
    </citation>
    <scope>NUCLEOTIDE SEQUENCE [LARGE SCALE GENOMIC DNA]</scope>
    <source>
        <strain evidence="9 10">COS</strain>
    </source>
</reference>
<keyword evidence="7" id="KW-0460">Magnesium</keyword>
<feature type="transmembrane region" description="Helical" evidence="8">
    <location>
        <begin position="140"/>
        <end position="159"/>
    </location>
</feature>
<dbReference type="GO" id="GO:0036380">
    <property type="term" value="F:UDP-N-acetylglucosamine-undecaprenyl-phosphate N-acetylglucosaminephosphotransferase activity"/>
    <property type="evidence" value="ECO:0007669"/>
    <property type="project" value="UniProtKB-EC"/>
</dbReference>
<dbReference type="RefSeq" id="WP_069124973.1">
    <property type="nucleotide sequence ID" value="NZ_MARB01000012.1"/>
</dbReference>
<dbReference type="AlphaFoldDB" id="A0A7Z0VL84"/>
<comment type="subcellular location">
    <subcellularLocation>
        <location evidence="1">Cell membrane</location>
        <topology evidence="1">Multi-pass membrane protein</topology>
    </subcellularLocation>
</comment>
<keyword evidence="2" id="KW-1003">Cell membrane</keyword>
<feature type="transmembrane region" description="Helical" evidence="8">
    <location>
        <begin position="51"/>
        <end position="69"/>
    </location>
</feature>
<keyword evidence="6 8" id="KW-0472">Membrane</keyword>
<dbReference type="GO" id="GO:0005886">
    <property type="term" value="C:plasma membrane"/>
    <property type="evidence" value="ECO:0007669"/>
    <property type="project" value="UniProtKB-SubCell"/>
</dbReference>
<name>A0A7Z0VL84_9GAMM</name>
<evidence type="ECO:0000256" key="8">
    <source>
        <dbReference type="SAM" id="Phobius"/>
    </source>
</evidence>
<feature type="transmembrane region" description="Helical" evidence="8">
    <location>
        <begin position="110"/>
        <end position="128"/>
    </location>
</feature>
<organism evidence="9 10">
    <name type="scientific">Candidatus Thiodiazotropha endolucinida</name>
    <dbReference type="NCBI Taxonomy" id="1655433"/>
    <lineage>
        <taxon>Bacteria</taxon>
        <taxon>Pseudomonadati</taxon>
        <taxon>Pseudomonadota</taxon>
        <taxon>Gammaproteobacteria</taxon>
        <taxon>Chromatiales</taxon>
        <taxon>Sedimenticolaceae</taxon>
        <taxon>Candidatus Thiodiazotropha</taxon>
    </lineage>
</organism>
<keyword evidence="4 8" id="KW-0812">Transmembrane</keyword>
<feature type="binding site" evidence="7">
    <location>
        <position position="219"/>
    </location>
    <ligand>
        <name>Mg(2+)</name>
        <dbReference type="ChEBI" id="CHEBI:18420"/>
    </ligand>
</feature>
<dbReference type="OrthoDB" id="9783652at2"/>
<evidence type="ECO:0000256" key="7">
    <source>
        <dbReference type="PIRSR" id="PIRSR600715-1"/>
    </source>
</evidence>
<comment type="cofactor">
    <cofactor evidence="7">
        <name>Mg(2+)</name>
        <dbReference type="ChEBI" id="CHEBI:18420"/>
    </cofactor>
</comment>
<evidence type="ECO:0000256" key="6">
    <source>
        <dbReference type="ARBA" id="ARBA00023136"/>
    </source>
</evidence>
<feature type="binding site" evidence="7">
    <location>
        <position position="158"/>
    </location>
    <ligand>
        <name>Mg(2+)</name>
        <dbReference type="ChEBI" id="CHEBI:18420"/>
    </ligand>
</feature>
<feature type="transmembrane region" description="Helical" evidence="8">
    <location>
        <begin position="244"/>
        <end position="264"/>
    </location>
</feature>
<evidence type="ECO:0000313" key="9">
    <source>
        <dbReference type="EMBL" id="ODJ87425.1"/>
    </source>
</evidence>
<dbReference type="InterPro" id="IPR000715">
    <property type="entry name" value="Glycosyl_transferase_4"/>
</dbReference>
<dbReference type="EMBL" id="MARB01000012">
    <property type="protein sequence ID" value="ODJ87425.1"/>
    <property type="molecule type" value="Genomic_DNA"/>
</dbReference>
<feature type="transmembrane region" description="Helical" evidence="8">
    <location>
        <begin position="191"/>
        <end position="208"/>
    </location>
</feature>
<keyword evidence="5 8" id="KW-1133">Transmembrane helix</keyword>